<comment type="similarity">
    <text evidence="3">Belongs to the cytochrome P450 family.</text>
</comment>
<dbReference type="EMBL" id="OZ037947">
    <property type="protein sequence ID" value="CAL1706603.1"/>
    <property type="molecule type" value="Genomic_DNA"/>
</dbReference>
<dbReference type="InterPro" id="IPR001128">
    <property type="entry name" value="Cyt_P450"/>
</dbReference>
<evidence type="ECO:0000256" key="11">
    <source>
        <dbReference type="ARBA" id="ARBA00023136"/>
    </source>
</evidence>
<protein>
    <recommendedName>
        <fullName evidence="15">Cytochrome P450</fullName>
    </recommendedName>
</protein>
<evidence type="ECO:0000256" key="6">
    <source>
        <dbReference type="ARBA" id="ARBA00022723"/>
    </source>
</evidence>
<keyword evidence="12" id="KW-0732">Signal</keyword>
<sequence length="120" mass="13356">MSINISTHLALAFLAWIIIRCRQCGLPPGPPTLPLLGNLHPFPKTRTYLKFTEWAKVYGEIYSPKAGSANIVVLSSPRMVRDCIDVKGAATASRPLLHVIELVANNMEFTLTQYGWYPSK</sequence>
<evidence type="ECO:0000256" key="2">
    <source>
        <dbReference type="ARBA" id="ARBA00004370"/>
    </source>
</evidence>
<comment type="cofactor">
    <cofactor evidence="1">
        <name>heme</name>
        <dbReference type="ChEBI" id="CHEBI:30413"/>
    </cofactor>
</comment>
<evidence type="ECO:0000256" key="8">
    <source>
        <dbReference type="ARBA" id="ARBA00023002"/>
    </source>
</evidence>
<keyword evidence="4" id="KW-0349">Heme</keyword>
<accession>A0ABP1DHU6</accession>
<keyword evidence="11" id="KW-0472">Membrane</keyword>
<keyword evidence="8" id="KW-0560">Oxidoreductase</keyword>
<dbReference type="PANTHER" id="PTHR46300">
    <property type="entry name" value="P450, PUTATIVE (EUROFUNG)-RELATED-RELATED"/>
    <property type="match status" value="1"/>
</dbReference>
<organism evidence="13 14">
    <name type="scientific">Somion occarium</name>
    <dbReference type="NCBI Taxonomy" id="3059160"/>
    <lineage>
        <taxon>Eukaryota</taxon>
        <taxon>Fungi</taxon>
        <taxon>Dikarya</taxon>
        <taxon>Basidiomycota</taxon>
        <taxon>Agaricomycotina</taxon>
        <taxon>Agaricomycetes</taxon>
        <taxon>Polyporales</taxon>
        <taxon>Cerrenaceae</taxon>
        <taxon>Somion</taxon>
    </lineage>
</organism>
<evidence type="ECO:0008006" key="15">
    <source>
        <dbReference type="Google" id="ProtNLM"/>
    </source>
</evidence>
<evidence type="ECO:0000256" key="4">
    <source>
        <dbReference type="ARBA" id="ARBA00022617"/>
    </source>
</evidence>
<keyword evidence="6" id="KW-0479">Metal-binding</keyword>
<dbReference type="Pfam" id="PF00067">
    <property type="entry name" value="p450"/>
    <property type="match status" value="1"/>
</dbReference>
<keyword evidence="7" id="KW-1133">Transmembrane helix</keyword>
<evidence type="ECO:0000256" key="7">
    <source>
        <dbReference type="ARBA" id="ARBA00022989"/>
    </source>
</evidence>
<dbReference type="SUPFAM" id="SSF48264">
    <property type="entry name" value="Cytochrome P450"/>
    <property type="match status" value="1"/>
</dbReference>
<dbReference type="InterPro" id="IPR036396">
    <property type="entry name" value="Cyt_P450_sf"/>
</dbReference>
<name>A0ABP1DHU6_9APHY</name>
<reference evidence="14" key="1">
    <citation type="submission" date="2024-04" db="EMBL/GenBank/DDBJ databases">
        <authorList>
            <person name="Shaw F."/>
            <person name="Minotto A."/>
        </authorList>
    </citation>
    <scope>NUCLEOTIDE SEQUENCE [LARGE SCALE GENOMIC DNA]</scope>
</reference>
<dbReference type="Gene3D" id="1.10.630.10">
    <property type="entry name" value="Cytochrome P450"/>
    <property type="match status" value="1"/>
</dbReference>
<keyword evidence="14" id="KW-1185">Reference proteome</keyword>
<dbReference type="Proteomes" id="UP001497453">
    <property type="component" value="Chromosome 4"/>
</dbReference>
<keyword evidence="10" id="KW-0503">Monooxygenase</keyword>
<evidence type="ECO:0000256" key="9">
    <source>
        <dbReference type="ARBA" id="ARBA00023004"/>
    </source>
</evidence>
<keyword evidence="5" id="KW-0812">Transmembrane</keyword>
<gene>
    <name evidence="13" type="ORF">GFSPODELE1_LOCUS5953</name>
</gene>
<comment type="subcellular location">
    <subcellularLocation>
        <location evidence="2">Membrane</location>
    </subcellularLocation>
</comment>
<evidence type="ECO:0000313" key="14">
    <source>
        <dbReference type="Proteomes" id="UP001497453"/>
    </source>
</evidence>
<evidence type="ECO:0000256" key="3">
    <source>
        <dbReference type="ARBA" id="ARBA00010617"/>
    </source>
</evidence>
<keyword evidence="9" id="KW-0408">Iron</keyword>
<feature type="signal peptide" evidence="12">
    <location>
        <begin position="1"/>
        <end position="23"/>
    </location>
</feature>
<feature type="chain" id="PRO_5045511274" description="Cytochrome P450" evidence="12">
    <location>
        <begin position="24"/>
        <end position="120"/>
    </location>
</feature>
<evidence type="ECO:0000256" key="5">
    <source>
        <dbReference type="ARBA" id="ARBA00022692"/>
    </source>
</evidence>
<evidence type="ECO:0000256" key="1">
    <source>
        <dbReference type="ARBA" id="ARBA00001971"/>
    </source>
</evidence>
<proteinExistence type="inferred from homology"/>
<dbReference type="InterPro" id="IPR050364">
    <property type="entry name" value="Cytochrome_P450_fung"/>
</dbReference>
<dbReference type="PANTHER" id="PTHR46300:SF2">
    <property type="entry name" value="CYTOCHROME P450 MONOOXYGENASE ALNH-RELATED"/>
    <property type="match status" value="1"/>
</dbReference>
<evidence type="ECO:0000256" key="10">
    <source>
        <dbReference type="ARBA" id="ARBA00023033"/>
    </source>
</evidence>
<evidence type="ECO:0000256" key="12">
    <source>
        <dbReference type="SAM" id="SignalP"/>
    </source>
</evidence>
<evidence type="ECO:0000313" key="13">
    <source>
        <dbReference type="EMBL" id="CAL1706603.1"/>
    </source>
</evidence>